<accession>A0ABT7SZM1</accession>
<feature type="transmembrane region" description="Helical" evidence="1">
    <location>
        <begin position="63"/>
        <end position="81"/>
    </location>
</feature>
<feature type="transmembrane region" description="Helical" evidence="1">
    <location>
        <begin position="93"/>
        <end position="115"/>
    </location>
</feature>
<reference evidence="2 3" key="1">
    <citation type="submission" date="2023-06" db="EMBL/GenBank/DDBJ databases">
        <title>Alteromonas sp. ASW11-36 isolated from intertidal sand.</title>
        <authorList>
            <person name="Li Y."/>
        </authorList>
    </citation>
    <scope>NUCLEOTIDE SEQUENCE [LARGE SCALE GENOMIC DNA]</scope>
    <source>
        <strain evidence="2 3">ASW11-36</strain>
    </source>
</reference>
<proteinExistence type="predicted"/>
<dbReference type="EMBL" id="JAUCBP010000012">
    <property type="protein sequence ID" value="MDM7861636.1"/>
    <property type="molecule type" value="Genomic_DNA"/>
</dbReference>
<name>A0ABT7SZM1_9ALTE</name>
<evidence type="ECO:0000313" key="2">
    <source>
        <dbReference type="EMBL" id="MDM7861636.1"/>
    </source>
</evidence>
<feature type="transmembrane region" description="Helical" evidence="1">
    <location>
        <begin position="12"/>
        <end position="37"/>
    </location>
</feature>
<dbReference type="RefSeq" id="WP_289366278.1">
    <property type="nucleotide sequence ID" value="NZ_JAUCBP010000012.1"/>
</dbReference>
<organism evidence="2 3">
    <name type="scientific">Alteromonas arenosi</name>
    <dbReference type="NCBI Taxonomy" id="3055817"/>
    <lineage>
        <taxon>Bacteria</taxon>
        <taxon>Pseudomonadati</taxon>
        <taxon>Pseudomonadota</taxon>
        <taxon>Gammaproteobacteria</taxon>
        <taxon>Alteromonadales</taxon>
        <taxon>Alteromonadaceae</taxon>
        <taxon>Alteromonas/Salinimonas group</taxon>
        <taxon>Alteromonas</taxon>
    </lineage>
</organism>
<comment type="caution">
    <text evidence="2">The sequence shown here is derived from an EMBL/GenBank/DDBJ whole genome shotgun (WGS) entry which is preliminary data.</text>
</comment>
<evidence type="ECO:0000256" key="1">
    <source>
        <dbReference type="SAM" id="Phobius"/>
    </source>
</evidence>
<gene>
    <name evidence="2" type="ORF">QTP81_13630</name>
</gene>
<dbReference type="Proteomes" id="UP001234343">
    <property type="component" value="Unassembled WGS sequence"/>
</dbReference>
<sequence length="124" mass="13521">MGKANAFGIVSMIALAPSLFYFASFISFVFALGAYVVSVSANAEALDPKIIAGEVSSTLVQQTLNLVVLLPGLIIATFTALKLKIGQGWFTKVLNFYSWLLILTFPILMLAGLYLKWLRNKTDV</sequence>
<keyword evidence="3" id="KW-1185">Reference proteome</keyword>
<protein>
    <submittedName>
        <fullName evidence="2">Uncharacterized protein</fullName>
    </submittedName>
</protein>
<evidence type="ECO:0000313" key="3">
    <source>
        <dbReference type="Proteomes" id="UP001234343"/>
    </source>
</evidence>
<keyword evidence="1" id="KW-1133">Transmembrane helix</keyword>
<keyword evidence="1" id="KW-0812">Transmembrane</keyword>
<keyword evidence="1" id="KW-0472">Membrane</keyword>